<dbReference type="Proteomes" id="UP000430146">
    <property type="component" value="Unassembled WGS sequence"/>
</dbReference>
<name>A0A5S9PU78_MYCVN</name>
<organism evidence="1 2">
    <name type="scientific">Mycolicibacterium vanbaalenii</name>
    <name type="common">Mycobacterium vanbaalenii</name>
    <dbReference type="NCBI Taxonomy" id="110539"/>
    <lineage>
        <taxon>Bacteria</taxon>
        <taxon>Bacillati</taxon>
        <taxon>Actinomycetota</taxon>
        <taxon>Actinomycetes</taxon>
        <taxon>Mycobacteriales</taxon>
        <taxon>Mycobacteriaceae</taxon>
        <taxon>Mycolicibacterium</taxon>
    </lineage>
</organism>
<proteinExistence type="predicted"/>
<gene>
    <name evidence="1" type="ORF">AELLOGFF_00553</name>
</gene>
<dbReference type="RefSeq" id="WP_159229993.1">
    <property type="nucleotide sequence ID" value="NZ_CACSIP010000012.1"/>
</dbReference>
<keyword evidence="2" id="KW-1185">Reference proteome</keyword>
<reference evidence="1 2" key="1">
    <citation type="submission" date="2019-11" db="EMBL/GenBank/DDBJ databases">
        <authorList>
            <person name="Holert J."/>
        </authorList>
    </citation>
    <scope>NUCLEOTIDE SEQUENCE [LARGE SCALE GENOMIC DNA]</scope>
    <source>
        <strain evidence="1">BC8_1</strain>
    </source>
</reference>
<dbReference type="EMBL" id="CACSIP010000012">
    <property type="protein sequence ID" value="CAA0108132.1"/>
    <property type="molecule type" value="Genomic_DNA"/>
</dbReference>
<dbReference type="AlphaFoldDB" id="A0A5S9PU78"/>
<protein>
    <submittedName>
        <fullName evidence="1">Uncharacterized protein</fullName>
    </submittedName>
</protein>
<accession>A0A5S9PU78</accession>
<evidence type="ECO:0000313" key="1">
    <source>
        <dbReference type="EMBL" id="CAA0108132.1"/>
    </source>
</evidence>
<sequence>MNADTTIEPQVLVLFGARGDRALFTRSDWVDRRAGGKLTKDALRETRQKGHH</sequence>
<evidence type="ECO:0000313" key="2">
    <source>
        <dbReference type="Proteomes" id="UP000430146"/>
    </source>
</evidence>